<evidence type="ECO:0000313" key="2">
    <source>
        <dbReference type="EMBL" id="KIY66504.1"/>
    </source>
</evidence>
<dbReference type="AlphaFoldDB" id="A0A0D7B8J8"/>
<keyword evidence="3" id="KW-1185">Reference proteome</keyword>
<organism evidence="2 3">
    <name type="scientific">Cylindrobasidium torrendii FP15055 ss-10</name>
    <dbReference type="NCBI Taxonomy" id="1314674"/>
    <lineage>
        <taxon>Eukaryota</taxon>
        <taxon>Fungi</taxon>
        <taxon>Dikarya</taxon>
        <taxon>Basidiomycota</taxon>
        <taxon>Agaricomycotina</taxon>
        <taxon>Agaricomycetes</taxon>
        <taxon>Agaricomycetidae</taxon>
        <taxon>Agaricales</taxon>
        <taxon>Marasmiineae</taxon>
        <taxon>Physalacriaceae</taxon>
        <taxon>Cylindrobasidium</taxon>
    </lineage>
</organism>
<dbReference type="Proteomes" id="UP000054007">
    <property type="component" value="Unassembled WGS sequence"/>
</dbReference>
<accession>A0A0D7B8J8</accession>
<reference evidence="2 3" key="1">
    <citation type="journal article" date="2015" name="Fungal Genet. Biol.">
        <title>Evolution of novel wood decay mechanisms in Agaricales revealed by the genome sequences of Fistulina hepatica and Cylindrobasidium torrendii.</title>
        <authorList>
            <person name="Floudas D."/>
            <person name="Held B.W."/>
            <person name="Riley R."/>
            <person name="Nagy L.G."/>
            <person name="Koehler G."/>
            <person name="Ransdell A.S."/>
            <person name="Younus H."/>
            <person name="Chow J."/>
            <person name="Chiniquy J."/>
            <person name="Lipzen A."/>
            <person name="Tritt A."/>
            <person name="Sun H."/>
            <person name="Haridas S."/>
            <person name="LaButti K."/>
            <person name="Ohm R.A."/>
            <person name="Kues U."/>
            <person name="Blanchette R.A."/>
            <person name="Grigoriev I.V."/>
            <person name="Minto R.E."/>
            <person name="Hibbett D.S."/>
        </authorList>
    </citation>
    <scope>NUCLEOTIDE SEQUENCE [LARGE SCALE GENOMIC DNA]</scope>
    <source>
        <strain evidence="2 3">FP15055 ss-10</strain>
    </source>
</reference>
<keyword evidence="1" id="KW-0472">Membrane</keyword>
<sequence length="93" mass="10341">MGNTCEIFVVTPVPLVVCSAATVVSDTGGGRELMDFSSQRCRFCRAYNTNFACVGCGTPVYISSILSQLFWHRQRRRGAHRRTRASLDVPELL</sequence>
<name>A0A0D7B8J8_9AGAR</name>
<feature type="transmembrane region" description="Helical" evidence="1">
    <location>
        <begin position="49"/>
        <end position="71"/>
    </location>
</feature>
<evidence type="ECO:0000256" key="1">
    <source>
        <dbReference type="SAM" id="Phobius"/>
    </source>
</evidence>
<dbReference type="EMBL" id="KN880552">
    <property type="protein sequence ID" value="KIY66504.1"/>
    <property type="molecule type" value="Genomic_DNA"/>
</dbReference>
<evidence type="ECO:0000313" key="3">
    <source>
        <dbReference type="Proteomes" id="UP000054007"/>
    </source>
</evidence>
<proteinExistence type="predicted"/>
<protein>
    <submittedName>
        <fullName evidence="2">Uncharacterized protein</fullName>
    </submittedName>
</protein>
<keyword evidence="1" id="KW-0812">Transmembrane</keyword>
<gene>
    <name evidence="2" type="ORF">CYLTODRAFT_31309</name>
</gene>
<keyword evidence="1" id="KW-1133">Transmembrane helix</keyword>